<dbReference type="Proteomes" id="UP001303899">
    <property type="component" value="Unassembled WGS sequence"/>
</dbReference>
<dbReference type="Gene3D" id="3.40.50.300">
    <property type="entry name" value="P-loop containing nucleotide triphosphate hydrolases"/>
    <property type="match status" value="1"/>
</dbReference>
<reference evidence="1 2" key="1">
    <citation type="submission" date="2023-12" db="EMBL/GenBank/DDBJ databases">
        <title>Novel species of the genus Arcicella isolated from rivers.</title>
        <authorList>
            <person name="Lu H."/>
        </authorList>
    </citation>
    <scope>NUCLEOTIDE SEQUENCE [LARGE SCALE GENOMIC DNA]</scope>
    <source>
        <strain evidence="1 2">DC2W</strain>
    </source>
</reference>
<proteinExistence type="predicted"/>
<comment type="caution">
    <text evidence="1">The sequence shown here is derived from an EMBL/GenBank/DDBJ whole genome shotgun (WGS) entry which is preliminary data.</text>
</comment>
<protein>
    <submittedName>
        <fullName evidence="1">Uncharacterized protein</fullName>
    </submittedName>
</protein>
<evidence type="ECO:0000313" key="2">
    <source>
        <dbReference type="Proteomes" id="UP001303899"/>
    </source>
</evidence>
<organism evidence="1 2">
    <name type="scientific">Arcicella gelida</name>
    <dbReference type="NCBI Taxonomy" id="2984195"/>
    <lineage>
        <taxon>Bacteria</taxon>
        <taxon>Pseudomonadati</taxon>
        <taxon>Bacteroidota</taxon>
        <taxon>Cytophagia</taxon>
        <taxon>Cytophagales</taxon>
        <taxon>Flectobacillaceae</taxon>
        <taxon>Arcicella</taxon>
    </lineage>
</organism>
<sequence length="194" mass="22441">MDAKKIIQTGNAGTGKSTITEQIRKQYLNNGFGVLIYDIKNEKAYESVPNMPLSALKKWNGKGEYKVSMLSDDNFSIVDVFKIILERKGKLRNFFFVLEDAHGYINPQTAKPIIAVFGASRQWGITFLANYWAIKQVPPFFCEMCNYLIIRKTNDSFKRPQDLEKFTKPDEIFRAWQTVQNHKDNYHSVTLKIT</sequence>
<evidence type="ECO:0000313" key="1">
    <source>
        <dbReference type="EMBL" id="MEA5404489.1"/>
    </source>
</evidence>
<accession>A0ABU5S7N6</accession>
<dbReference type="EMBL" id="JAYGIL010000021">
    <property type="protein sequence ID" value="MEA5404489.1"/>
    <property type="molecule type" value="Genomic_DNA"/>
</dbReference>
<dbReference type="RefSeq" id="WP_323697874.1">
    <property type="nucleotide sequence ID" value="NZ_JAYGIL010000021.1"/>
</dbReference>
<gene>
    <name evidence="1" type="ORF">VB776_16270</name>
</gene>
<keyword evidence="2" id="KW-1185">Reference proteome</keyword>
<dbReference type="InterPro" id="IPR027417">
    <property type="entry name" value="P-loop_NTPase"/>
</dbReference>
<dbReference type="SUPFAM" id="SSF52540">
    <property type="entry name" value="P-loop containing nucleoside triphosphate hydrolases"/>
    <property type="match status" value="1"/>
</dbReference>
<name>A0ABU5S7N6_9BACT</name>